<dbReference type="InterPro" id="IPR043993">
    <property type="entry name" value="T4SS_pilin"/>
</dbReference>
<accession>A0A2H0W9A8</accession>
<keyword evidence="1" id="KW-0812">Transmembrane</keyword>
<proteinExistence type="predicted"/>
<name>A0A2H0W9A8_9BACT</name>
<protein>
    <submittedName>
        <fullName evidence="2">Uncharacterized protein</fullName>
    </submittedName>
</protein>
<dbReference type="AlphaFoldDB" id="A0A2H0W9A8"/>
<dbReference type="Proteomes" id="UP000230093">
    <property type="component" value="Unassembled WGS sequence"/>
</dbReference>
<evidence type="ECO:0000313" key="3">
    <source>
        <dbReference type="Proteomes" id="UP000230093"/>
    </source>
</evidence>
<gene>
    <name evidence="2" type="ORF">COT75_02600</name>
</gene>
<evidence type="ECO:0000313" key="2">
    <source>
        <dbReference type="EMBL" id="PIS09232.1"/>
    </source>
</evidence>
<feature type="transmembrane region" description="Helical" evidence="1">
    <location>
        <begin position="70"/>
        <end position="90"/>
    </location>
</feature>
<feature type="transmembrane region" description="Helical" evidence="1">
    <location>
        <begin position="33"/>
        <end position="58"/>
    </location>
</feature>
<evidence type="ECO:0000256" key="1">
    <source>
        <dbReference type="SAM" id="Phobius"/>
    </source>
</evidence>
<keyword evidence="1" id="KW-1133">Transmembrane helix</keyword>
<keyword evidence="1" id="KW-0472">Membrane</keyword>
<organism evidence="2 3">
    <name type="scientific">Candidatus Beckwithbacteria bacterium CG10_big_fil_rev_8_21_14_0_10_34_10</name>
    <dbReference type="NCBI Taxonomy" id="1974495"/>
    <lineage>
        <taxon>Bacteria</taxon>
        <taxon>Candidatus Beckwithiibacteriota</taxon>
    </lineage>
</organism>
<dbReference type="EMBL" id="PEZT01000015">
    <property type="protein sequence ID" value="PIS09232.1"/>
    <property type="molecule type" value="Genomic_DNA"/>
</dbReference>
<sequence length="119" mass="13191">MATLELPGNISVEDQLDSKFTTPASIISELLKYIFPFAGLVLFFMLIAGGFQLLTAAGNEESIKKGQQRILYAVIGFMVIFISFWLIQILEVILGIEILNLGQSEVGPQSIPFVPDDYY</sequence>
<comment type="caution">
    <text evidence="2">The sequence shown here is derived from an EMBL/GenBank/DDBJ whole genome shotgun (WGS) entry which is preliminary data.</text>
</comment>
<dbReference type="Pfam" id="PF18895">
    <property type="entry name" value="T4SS_pilin"/>
    <property type="match status" value="1"/>
</dbReference>
<reference evidence="3" key="1">
    <citation type="submission" date="2017-09" db="EMBL/GenBank/DDBJ databases">
        <title>Depth-based differentiation of microbial function through sediment-hosted aquifers and enrichment of novel symbionts in the deep terrestrial subsurface.</title>
        <authorList>
            <person name="Probst A.J."/>
            <person name="Ladd B."/>
            <person name="Jarett J.K."/>
            <person name="Geller-Mcgrath D.E."/>
            <person name="Sieber C.M.K."/>
            <person name="Emerson J.B."/>
            <person name="Anantharaman K."/>
            <person name="Thomas B.C."/>
            <person name="Malmstrom R."/>
            <person name="Stieglmeier M."/>
            <person name="Klingl A."/>
            <person name="Woyke T."/>
            <person name="Ryan C.M."/>
            <person name="Banfield J.F."/>
        </authorList>
    </citation>
    <scope>NUCLEOTIDE SEQUENCE [LARGE SCALE GENOMIC DNA]</scope>
</reference>